<evidence type="ECO:0000313" key="2">
    <source>
        <dbReference type="Proteomes" id="UP000054047"/>
    </source>
</evidence>
<dbReference type="OrthoDB" id="9970333at2759"/>
<gene>
    <name evidence="1" type="ORF">ANCDUO_03213</name>
</gene>
<keyword evidence="2" id="KW-1185">Reference proteome</keyword>
<sequence>MHNTHNIGSVNVAPGTVIYNVSTCVASLHETSRRICMTGETTTYAPSDYHLFRSISHGLLEQRFQSYEDVEKWVKERIESENEAFYRCGGRLLPKR</sequence>
<dbReference type="EMBL" id="KN727108">
    <property type="protein sequence ID" value="KIH66458.1"/>
    <property type="molecule type" value="Genomic_DNA"/>
</dbReference>
<organism evidence="1 2">
    <name type="scientific">Ancylostoma duodenale</name>
    <dbReference type="NCBI Taxonomy" id="51022"/>
    <lineage>
        <taxon>Eukaryota</taxon>
        <taxon>Metazoa</taxon>
        <taxon>Ecdysozoa</taxon>
        <taxon>Nematoda</taxon>
        <taxon>Chromadorea</taxon>
        <taxon>Rhabditida</taxon>
        <taxon>Rhabditina</taxon>
        <taxon>Rhabditomorpha</taxon>
        <taxon>Strongyloidea</taxon>
        <taxon>Ancylostomatidae</taxon>
        <taxon>Ancylostomatinae</taxon>
        <taxon>Ancylostoma</taxon>
    </lineage>
</organism>
<dbReference type="InterPro" id="IPR036397">
    <property type="entry name" value="RNaseH_sf"/>
</dbReference>
<dbReference type="GO" id="GO:0003676">
    <property type="term" value="F:nucleic acid binding"/>
    <property type="evidence" value="ECO:0007669"/>
    <property type="project" value="InterPro"/>
</dbReference>
<protein>
    <submittedName>
        <fullName evidence="1">Uncharacterized protein</fullName>
    </submittedName>
</protein>
<dbReference type="Proteomes" id="UP000054047">
    <property type="component" value="Unassembled WGS sequence"/>
</dbReference>
<dbReference type="Gene3D" id="3.30.420.10">
    <property type="entry name" value="Ribonuclease H-like superfamily/Ribonuclease H"/>
    <property type="match status" value="1"/>
</dbReference>
<reference evidence="1 2" key="1">
    <citation type="submission" date="2013-12" db="EMBL/GenBank/DDBJ databases">
        <title>Draft genome of the parsitic nematode Ancylostoma duodenale.</title>
        <authorList>
            <person name="Mitreva M."/>
        </authorList>
    </citation>
    <scope>NUCLEOTIDE SEQUENCE [LARGE SCALE GENOMIC DNA]</scope>
    <source>
        <strain evidence="1 2">Zhejiang</strain>
    </source>
</reference>
<name>A0A0C2D9M7_9BILA</name>
<accession>A0A0C2D9M7</accession>
<evidence type="ECO:0000313" key="1">
    <source>
        <dbReference type="EMBL" id="KIH66458.1"/>
    </source>
</evidence>
<proteinExistence type="predicted"/>
<dbReference type="AlphaFoldDB" id="A0A0C2D9M7"/>